<evidence type="ECO:0000259" key="1">
    <source>
        <dbReference type="Pfam" id="PF09983"/>
    </source>
</evidence>
<gene>
    <name evidence="2" type="ORF">EI77_03226</name>
</gene>
<dbReference type="InterPro" id="IPR024534">
    <property type="entry name" value="JetD_C"/>
</dbReference>
<evidence type="ECO:0000313" key="2">
    <source>
        <dbReference type="EMBL" id="TDU68109.1"/>
    </source>
</evidence>
<evidence type="ECO:0000313" key="3">
    <source>
        <dbReference type="Proteomes" id="UP000295662"/>
    </source>
</evidence>
<dbReference type="Proteomes" id="UP000295662">
    <property type="component" value="Unassembled WGS sequence"/>
</dbReference>
<dbReference type="RefSeq" id="WP_133796253.1">
    <property type="nucleotide sequence ID" value="NZ_SOCA01000006.1"/>
</dbReference>
<dbReference type="Pfam" id="PF09983">
    <property type="entry name" value="JetD_C"/>
    <property type="match status" value="1"/>
</dbReference>
<dbReference type="EMBL" id="SOCA01000006">
    <property type="protein sequence ID" value="TDU68109.1"/>
    <property type="molecule type" value="Genomic_DNA"/>
</dbReference>
<keyword evidence="3" id="KW-1185">Reference proteome</keyword>
<sequence>MHPAWLQTLFQKWHAARGSRLAPGKVAFRYDWIKLLDETGLLKAEDRQAAERDLKQFPQLQFQTHKYRKYLIEKVIIPLDSEPWLTTNFGHIPAAQLHQETLSAITELREQPHPLYPELWQHWCDLIQSTFQQEKNLHPLTWKEPDKVRQLMMLVYRFTSIPWTEATPIREASTALGLGSKDLESLQSRLESCLTSFYERPTSLESCGLLLTEPKVEVAGKLTLHYADGSSQPIHEMKGVYTLSLLPDLERAIRISTPAKRLLTVENSKTTLPALASKNQAADTLLIGCSFPNRAVLRLIELLPPDLPSHHFGDTDPAGFLILATLRQKTGRPFQPFLMTPQEAARPVPFTEYDRKIIQNLLAHPLLPDVRPALEYLVQRQDKGLYEQENLGPPDLQEWPFYSNYESASC</sequence>
<proteinExistence type="predicted"/>
<accession>A0A4R7RSJ9</accession>
<dbReference type="SUPFAM" id="SSF56726">
    <property type="entry name" value="DNA topoisomerase IV, alpha subunit"/>
    <property type="match status" value="1"/>
</dbReference>
<dbReference type="GO" id="GO:0003677">
    <property type="term" value="F:DNA binding"/>
    <property type="evidence" value="ECO:0007669"/>
    <property type="project" value="InterPro"/>
</dbReference>
<organism evidence="2 3">
    <name type="scientific">Prosthecobacter fusiformis</name>
    <dbReference type="NCBI Taxonomy" id="48464"/>
    <lineage>
        <taxon>Bacteria</taxon>
        <taxon>Pseudomonadati</taxon>
        <taxon>Verrucomicrobiota</taxon>
        <taxon>Verrucomicrobiia</taxon>
        <taxon>Verrucomicrobiales</taxon>
        <taxon>Verrucomicrobiaceae</taxon>
        <taxon>Prosthecobacter</taxon>
    </lineage>
</organism>
<reference evidence="2 3" key="1">
    <citation type="submission" date="2019-03" db="EMBL/GenBank/DDBJ databases">
        <title>Genomic Encyclopedia of Archaeal and Bacterial Type Strains, Phase II (KMG-II): from individual species to whole genera.</title>
        <authorList>
            <person name="Goeker M."/>
        </authorList>
    </citation>
    <scope>NUCLEOTIDE SEQUENCE [LARGE SCALE GENOMIC DNA]</scope>
    <source>
        <strain evidence="2 3">ATCC 25309</strain>
    </source>
</reference>
<name>A0A4R7RSJ9_9BACT</name>
<comment type="caution">
    <text evidence="2">The sequence shown here is derived from an EMBL/GenBank/DDBJ whole genome shotgun (WGS) entry which is preliminary data.</text>
</comment>
<dbReference type="InterPro" id="IPR036078">
    <property type="entry name" value="Spo11/TopoVI_A_sf"/>
</dbReference>
<dbReference type="Gene3D" id="3.40.1360.10">
    <property type="match status" value="1"/>
</dbReference>
<dbReference type="AlphaFoldDB" id="A0A4R7RSJ9"/>
<protein>
    <submittedName>
        <fullName evidence="2">Uncharacterized protein DUF2220</fullName>
    </submittedName>
</protein>
<feature type="domain" description="Wadjet protein JetD C-terminal" evidence="1">
    <location>
        <begin position="252"/>
        <end position="392"/>
    </location>
</feature>
<dbReference type="OrthoDB" id="186173at2"/>
<dbReference type="GO" id="GO:0005694">
    <property type="term" value="C:chromosome"/>
    <property type="evidence" value="ECO:0007669"/>
    <property type="project" value="InterPro"/>
</dbReference>